<dbReference type="GO" id="GO:0061710">
    <property type="term" value="F:L-threonylcarbamoyladenylate synthase"/>
    <property type="evidence" value="ECO:0007669"/>
    <property type="project" value="UniProtKB-EC"/>
</dbReference>
<evidence type="ECO:0000256" key="10">
    <source>
        <dbReference type="ARBA" id="ARBA00022946"/>
    </source>
</evidence>
<dbReference type="EMBL" id="CAXIEN010000238">
    <property type="protein sequence ID" value="CAL1288837.1"/>
    <property type="molecule type" value="Genomic_DNA"/>
</dbReference>
<dbReference type="NCBIfam" id="TIGR00057">
    <property type="entry name" value="L-threonylcarbamoyladenylate synthase"/>
    <property type="match status" value="1"/>
</dbReference>
<evidence type="ECO:0000259" key="17">
    <source>
        <dbReference type="PROSITE" id="PS51163"/>
    </source>
</evidence>
<organism evidence="18 19">
    <name type="scientific">Larinioides sclopetarius</name>
    <dbReference type="NCBI Taxonomy" id="280406"/>
    <lineage>
        <taxon>Eukaryota</taxon>
        <taxon>Metazoa</taxon>
        <taxon>Ecdysozoa</taxon>
        <taxon>Arthropoda</taxon>
        <taxon>Chelicerata</taxon>
        <taxon>Arachnida</taxon>
        <taxon>Araneae</taxon>
        <taxon>Araneomorphae</taxon>
        <taxon>Entelegynae</taxon>
        <taxon>Araneoidea</taxon>
        <taxon>Araneidae</taxon>
        <taxon>Larinioides</taxon>
    </lineage>
</organism>
<evidence type="ECO:0000256" key="13">
    <source>
        <dbReference type="ARBA" id="ARBA00048366"/>
    </source>
</evidence>
<keyword evidence="8" id="KW-0963">Cytoplasm</keyword>
<dbReference type="InterPro" id="IPR050156">
    <property type="entry name" value="TC-AMP_synthase_SUA5"/>
</dbReference>
<evidence type="ECO:0000256" key="6">
    <source>
        <dbReference type="ARBA" id="ARBA00015492"/>
    </source>
</evidence>
<evidence type="ECO:0000256" key="8">
    <source>
        <dbReference type="ARBA" id="ARBA00022490"/>
    </source>
</evidence>
<comment type="catalytic activity">
    <reaction evidence="13">
        <text>L-threonine + hydrogencarbonate + ATP = L-threonylcarbamoyladenylate + diphosphate + H2O</text>
        <dbReference type="Rhea" id="RHEA:36407"/>
        <dbReference type="ChEBI" id="CHEBI:15377"/>
        <dbReference type="ChEBI" id="CHEBI:17544"/>
        <dbReference type="ChEBI" id="CHEBI:30616"/>
        <dbReference type="ChEBI" id="CHEBI:33019"/>
        <dbReference type="ChEBI" id="CHEBI:57926"/>
        <dbReference type="ChEBI" id="CHEBI:73682"/>
        <dbReference type="EC" id="2.7.7.87"/>
    </reaction>
</comment>
<dbReference type="EC" id="2.7.7.87" evidence="5"/>
<evidence type="ECO:0000256" key="1">
    <source>
        <dbReference type="ARBA" id="ARBA00004173"/>
    </source>
</evidence>
<dbReference type="InterPro" id="IPR017945">
    <property type="entry name" value="DHBP_synth_RibB-like_a/b_dom"/>
</dbReference>
<evidence type="ECO:0000256" key="9">
    <source>
        <dbReference type="ARBA" id="ARBA00022679"/>
    </source>
</evidence>
<evidence type="ECO:0000256" key="11">
    <source>
        <dbReference type="ARBA" id="ARBA00023128"/>
    </source>
</evidence>
<proteinExistence type="inferred from homology"/>
<dbReference type="FunFam" id="3.90.870.10:FF:000007">
    <property type="entry name" value="YrdC N6-threonylcarbamoyltransferase domain containing"/>
    <property type="match status" value="1"/>
</dbReference>
<keyword evidence="7" id="KW-1003">Cell membrane</keyword>
<keyword evidence="11" id="KW-0496">Mitochondrion</keyword>
<evidence type="ECO:0000256" key="14">
    <source>
        <dbReference type="ARBA" id="ARBA00058524"/>
    </source>
</evidence>
<sequence length="278" mass="30694">ILHCIASFLLLPLRCYHACFYICIKSCAVVSKRKYANKYSEILKMYSVRREMGKIIKYLTNGYSFEETVSLATSALKSGKVIALPTDTIYGVAALAQNTEAVNAMCKIKRRDSGKKFVAICVGSIDDIPKWGKVVFPTSVLTDLLPGPVTLIMERKSALNPNFNPHTSTIGIRIPNSKFIQSVASACGEPLALTSANISSTRSTLSIEEFKELWPDLDLIIDGGVLGQCDPNRLGSTVVDLSKQGFYTIVRNGCSRENTEKILLKHGLKEFRCRIICE</sequence>
<comment type="function">
    <text evidence="14">Cytoplasmic and mitochondrial threonylcarbamoyl-AMP synthase required for the formation of a threonylcarbamoyl group on adenosine at position 37 (t(6)A37) in tRNAs that read codons beginning with adenine. Catalyzes the conversion of L-threonine, HCO(3)(-)/CO(2) and ATP to give threonylcarbamoyl-AMP (TC-AMP) as the acyladenylate intermediate, with the release of diphosphate. Participates in t(6)A37 formation in cytoplasmic and mitochondrial tRNAs. May regulate the activity of some transporters.</text>
</comment>
<dbReference type="InterPro" id="IPR006070">
    <property type="entry name" value="Sua5-like_dom"/>
</dbReference>
<feature type="domain" description="YrdC-like" evidence="17">
    <location>
        <begin position="66"/>
        <end position="255"/>
    </location>
</feature>
<reference evidence="18 19" key="1">
    <citation type="submission" date="2024-04" db="EMBL/GenBank/DDBJ databases">
        <authorList>
            <person name="Rising A."/>
            <person name="Reimegard J."/>
            <person name="Sonavane S."/>
            <person name="Akerstrom W."/>
            <person name="Nylinder S."/>
            <person name="Hedman E."/>
            <person name="Kallberg Y."/>
        </authorList>
    </citation>
    <scope>NUCLEOTIDE SEQUENCE [LARGE SCALE GENOMIC DNA]</scope>
</reference>
<comment type="caution">
    <text evidence="18">The sequence shown here is derived from an EMBL/GenBank/DDBJ whole genome shotgun (WGS) entry which is preliminary data.</text>
</comment>
<dbReference type="PANTHER" id="PTHR17490:SF10">
    <property type="entry name" value="THREONYLCARBAMOYL-AMP SYNTHASE"/>
    <property type="match status" value="1"/>
</dbReference>
<dbReference type="SUPFAM" id="SSF55821">
    <property type="entry name" value="YrdC/RibB"/>
    <property type="match status" value="1"/>
</dbReference>
<dbReference type="AlphaFoldDB" id="A0AAV2AYF1"/>
<dbReference type="GO" id="GO:0005886">
    <property type="term" value="C:plasma membrane"/>
    <property type="evidence" value="ECO:0007669"/>
    <property type="project" value="UniProtKB-SubCell"/>
</dbReference>
<keyword evidence="19" id="KW-1185">Reference proteome</keyword>
<evidence type="ECO:0000313" key="18">
    <source>
        <dbReference type="EMBL" id="CAL1288837.1"/>
    </source>
</evidence>
<gene>
    <name evidence="18" type="ORF">LARSCL_LOCUS15584</name>
</gene>
<evidence type="ECO:0000256" key="4">
    <source>
        <dbReference type="ARBA" id="ARBA00007663"/>
    </source>
</evidence>
<dbReference type="Proteomes" id="UP001497382">
    <property type="component" value="Unassembled WGS sequence"/>
</dbReference>
<feature type="chain" id="PRO_5043606700" description="Threonylcarbamoyl-AMP synthase" evidence="16">
    <location>
        <begin position="19"/>
        <end position="278"/>
    </location>
</feature>
<evidence type="ECO:0000256" key="3">
    <source>
        <dbReference type="ARBA" id="ARBA00004496"/>
    </source>
</evidence>
<evidence type="ECO:0000256" key="16">
    <source>
        <dbReference type="SAM" id="SignalP"/>
    </source>
</evidence>
<keyword evidence="10" id="KW-0809">Transit peptide</keyword>
<evidence type="ECO:0000313" key="19">
    <source>
        <dbReference type="Proteomes" id="UP001497382"/>
    </source>
</evidence>
<evidence type="ECO:0000256" key="5">
    <source>
        <dbReference type="ARBA" id="ARBA00012584"/>
    </source>
</evidence>
<keyword evidence="9" id="KW-0808">Transferase</keyword>
<feature type="non-terminal residue" evidence="18">
    <location>
        <position position="1"/>
    </location>
</feature>
<comment type="similarity">
    <text evidence="4">Belongs to the SUA5 family.</text>
</comment>
<protein>
    <recommendedName>
        <fullName evidence="6">Threonylcarbamoyl-AMP synthase</fullName>
        <ecNumber evidence="5">2.7.7.87</ecNumber>
    </recommendedName>
</protein>
<evidence type="ECO:0000256" key="12">
    <source>
        <dbReference type="ARBA" id="ARBA00023136"/>
    </source>
</evidence>
<dbReference type="Pfam" id="PF01300">
    <property type="entry name" value="Sua5_yciO_yrdC"/>
    <property type="match status" value="1"/>
</dbReference>
<dbReference type="PANTHER" id="PTHR17490">
    <property type="entry name" value="SUA5"/>
    <property type="match status" value="1"/>
</dbReference>
<comment type="subcellular location">
    <subcellularLocation>
        <location evidence="2">Cell membrane</location>
        <topology evidence="2">Peripheral membrane protein</topology>
    </subcellularLocation>
    <subcellularLocation>
        <location evidence="3">Cytoplasm</location>
    </subcellularLocation>
    <subcellularLocation>
        <location evidence="1">Mitochondrion</location>
    </subcellularLocation>
</comment>
<dbReference type="GO" id="GO:0003725">
    <property type="term" value="F:double-stranded RNA binding"/>
    <property type="evidence" value="ECO:0007669"/>
    <property type="project" value="InterPro"/>
</dbReference>
<accession>A0AAV2AYF1</accession>
<evidence type="ECO:0000256" key="2">
    <source>
        <dbReference type="ARBA" id="ARBA00004202"/>
    </source>
</evidence>
<dbReference type="GO" id="GO:0006450">
    <property type="term" value="P:regulation of translational fidelity"/>
    <property type="evidence" value="ECO:0007669"/>
    <property type="project" value="TreeGrafter"/>
</dbReference>
<name>A0AAV2AYF1_9ARAC</name>
<comment type="subunit">
    <text evidence="15">Interacts with RSC1A1.</text>
</comment>
<dbReference type="Gene3D" id="3.90.870.10">
    <property type="entry name" value="DHBP synthase"/>
    <property type="match status" value="1"/>
</dbReference>
<dbReference type="GO" id="GO:0005739">
    <property type="term" value="C:mitochondrion"/>
    <property type="evidence" value="ECO:0007669"/>
    <property type="project" value="UniProtKB-SubCell"/>
</dbReference>
<dbReference type="PROSITE" id="PS51163">
    <property type="entry name" value="YRDC"/>
    <property type="match status" value="1"/>
</dbReference>
<evidence type="ECO:0000256" key="15">
    <source>
        <dbReference type="ARBA" id="ARBA00063146"/>
    </source>
</evidence>
<keyword evidence="16" id="KW-0732">Signal</keyword>
<dbReference type="GO" id="GO:0000049">
    <property type="term" value="F:tRNA binding"/>
    <property type="evidence" value="ECO:0007669"/>
    <property type="project" value="TreeGrafter"/>
</dbReference>
<evidence type="ECO:0000256" key="7">
    <source>
        <dbReference type="ARBA" id="ARBA00022475"/>
    </source>
</evidence>
<keyword evidence="12" id="KW-0472">Membrane</keyword>
<feature type="signal peptide" evidence="16">
    <location>
        <begin position="1"/>
        <end position="18"/>
    </location>
</feature>